<evidence type="ECO:0000313" key="8">
    <source>
        <dbReference type="Proteomes" id="UP001199296"/>
    </source>
</evidence>
<dbReference type="InterPro" id="IPR000524">
    <property type="entry name" value="Tscrpt_reg_HTH_GntR"/>
</dbReference>
<keyword evidence="4" id="KW-0238">DNA-binding</keyword>
<dbReference type="RefSeq" id="WP_229346574.1">
    <property type="nucleotide sequence ID" value="NZ_JAJFAT010000020.1"/>
</dbReference>
<keyword evidence="2" id="KW-0663">Pyridoxal phosphate</keyword>
<keyword evidence="5" id="KW-0804">Transcription</keyword>
<dbReference type="GO" id="GO:0003677">
    <property type="term" value="F:DNA binding"/>
    <property type="evidence" value="ECO:0007669"/>
    <property type="project" value="UniProtKB-KW"/>
</dbReference>
<comment type="similarity">
    <text evidence="1">In the C-terminal section; belongs to the class-I pyridoxal-phosphate-dependent aminotransferase family.</text>
</comment>
<dbReference type="PANTHER" id="PTHR46577:SF1">
    <property type="entry name" value="HTH-TYPE TRANSCRIPTIONAL REGULATORY PROTEIN GABR"/>
    <property type="match status" value="1"/>
</dbReference>
<dbReference type="InterPro" id="IPR036390">
    <property type="entry name" value="WH_DNA-bd_sf"/>
</dbReference>
<dbReference type="CDD" id="cd07377">
    <property type="entry name" value="WHTH_GntR"/>
    <property type="match status" value="1"/>
</dbReference>
<dbReference type="Gene3D" id="1.10.10.10">
    <property type="entry name" value="Winged helix-like DNA-binding domain superfamily/Winged helix DNA-binding domain"/>
    <property type="match status" value="1"/>
</dbReference>
<dbReference type="InterPro" id="IPR015424">
    <property type="entry name" value="PyrdxlP-dep_Trfase"/>
</dbReference>
<keyword evidence="8" id="KW-1185">Reference proteome</keyword>
<dbReference type="SUPFAM" id="SSF46785">
    <property type="entry name" value="Winged helix' DNA-binding domain"/>
    <property type="match status" value="1"/>
</dbReference>
<protein>
    <submittedName>
        <fullName evidence="7">GntR family transcriptional regulator</fullName>
    </submittedName>
</protein>
<keyword evidence="3" id="KW-0805">Transcription regulation</keyword>
<evidence type="ECO:0000313" key="7">
    <source>
        <dbReference type="EMBL" id="MCC3145875.1"/>
    </source>
</evidence>
<evidence type="ECO:0000259" key="6">
    <source>
        <dbReference type="PROSITE" id="PS50949"/>
    </source>
</evidence>
<sequence length="474" mass="55568">MFEIELDREGEENLYKQIYQQIKAEILEDRYTPDSKMPSIRKLAARLGVNTETVVKAYDLLAEEFLIYKKEGSGSYIAPAAGYKSNQDDQRLRILSSKDSSQKRIIDFSGKQYKREYMPEYAFDLVFDQFYSQVQGNVFKQIEFEDKQWFDFLKEMKAGYQEQALYYNSASELISILELFIKKSDLLLFESPSELGPFAHFLAQAQPREGQINSDKAEILKVENADYEVLMDYLRENKIDYLILSDEPVFANVLSWSISKLKSLFELAEMLKFKIIIYETYYLYAQKQKVEELLNSKFKNNLILIRELSDKVFAGLESGFVFLPENDYYEREADLNKNLLENKFKALSAGDQLIENVLSYYLEKYYLTKRTKLLKQRLKNRNLLLKDELEKSFRNIEVKCSQSSFYSILYLENDLDQKAFNKFAKKIGVLLADHSNFLVEQNSNQIILSTAALDQFSIRQGVIKLAKIYRQYLS</sequence>
<name>A0AAW4X227_9FIRM</name>
<evidence type="ECO:0000256" key="1">
    <source>
        <dbReference type="ARBA" id="ARBA00005384"/>
    </source>
</evidence>
<evidence type="ECO:0000256" key="4">
    <source>
        <dbReference type="ARBA" id="ARBA00023125"/>
    </source>
</evidence>
<dbReference type="InterPro" id="IPR015421">
    <property type="entry name" value="PyrdxlP-dep_Trfase_major"/>
</dbReference>
<accession>A0AAW4X227</accession>
<dbReference type="AlphaFoldDB" id="A0AAW4X227"/>
<dbReference type="PROSITE" id="PS50949">
    <property type="entry name" value="HTH_GNTR"/>
    <property type="match status" value="1"/>
</dbReference>
<dbReference type="EMBL" id="JAJFAT010000020">
    <property type="protein sequence ID" value="MCC3145875.1"/>
    <property type="molecule type" value="Genomic_DNA"/>
</dbReference>
<evidence type="ECO:0000256" key="5">
    <source>
        <dbReference type="ARBA" id="ARBA00023163"/>
    </source>
</evidence>
<dbReference type="Gene3D" id="3.40.640.10">
    <property type="entry name" value="Type I PLP-dependent aspartate aminotransferase-like (Major domain)"/>
    <property type="match status" value="1"/>
</dbReference>
<dbReference type="InterPro" id="IPR051446">
    <property type="entry name" value="HTH_trans_reg/aminotransferase"/>
</dbReference>
<dbReference type="Proteomes" id="UP001199296">
    <property type="component" value="Unassembled WGS sequence"/>
</dbReference>
<dbReference type="InterPro" id="IPR036388">
    <property type="entry name" value="WH-like_DNA-bd_sf"/>
</dbReference>
<evidence type="ECO:0000256" key="2">
    <source>
        <dbReference type="ARBA" id="ARBA00022898"/>
    </source>
</evidence>
<dbReference type="PANTHER" id="PTHR46577">
    <property type="entry name" value="HTH-TYPE TRANSCRIPTIONAL REGULATORY PROTEIN GABR"/>
    <property type="match status" value="1"/>
</dbReference>
<feature type="domain" description="HTH gntR-type" evidence="6">
    <location>
        <begin position="12"/>
        <end position="80"/>
    </location>
</feature>
<evidence type="ECO:0000256" key="3">
    <source>
        <dbReference type="ARBA" id="ARBA00023015"/>
    </source>
</evidence>
<dbReference type="GO" id="GO:0003700">
    <property type="term" value="F:DNA-binding transcription factor activity"/>
    <property type="evidence" value="ECO:0007669"/>
    <property type="project" value="InterPro"/>
</dbReference>
<dbReference type="SMART" id="SM00345">
    <property type="entry name" value="HTH_GNTR"/>
    <property type="match status" value="1"/>
</dbReference>
<reference evidence="7 8" key="1">
    <citation type="submission" date="2021-10" db="EMBL/GenBank/DDBJ databases">
        <authorList>
            <person name="Grouzdev D.S."/>
            <person name="Pantiukh K.S."/>
            <person name="Krutkina M.S."/>
        </authorList>
    </citation>
    <scope>NUCLEOTIDE SEQUENCE [LARGE SCALE GENOMIC DNA]</scope>
    <source>
        <strain evidence="7 8">Z-7514</strain>
    </source>
</reference>
<gene>
    <name evidence="7" type="ORF">LJ207_11170</name>
</gene>
<organism evidence="7 8">
    <name type="scientific">Halanaerobium polyolivorans</name>
    <dbReference type="NCBI Taxonomy" id="2886943"/>
    <lineage>
        <taxon>Bacteria</taxon>
        <taxon>Bacillati</taxon>
        <taxon>Bacillota</taxon>
        <taxon>Clostridia</taxon>
        <taxon>Halanaerobiales</taxon>
        <taxon>Halanaerobiaceae</taxon>
        <taxon>Halanaerobium</taxon>
    </lineage>
</organism>
<dbReference type="Pfam" id="PF00392">
    <property type="entry name" value="GntR"/>
    <property type="match status" value="1"/>
</dbReference>
<comment type="caution">
    <text evidence="7">The sequence shown here is derived from an EMBL/GenBank/DDBJ whole genome shotgun (WGS) entry which is preliminary data.</text>
</comment>
<proteinExistence type="inferred from homology"/>
<dbReference type="SUPFAM" id="SSF53383">
    <property type="entry name" value="PLP-dependent transferases"/>
    <property type="match status" value="1"/>
</dbReference>